<keyword evidence="4" id="KW-1185">Reference proteome</keyword>
<evidence type="ECO:0008006" key="5">
    <source>
        <dbReference type="Google" id="ProtNLM"/>
    </source>
</evidence>
<evidence type="ECO:0000313" key="4">
    <source>
        <dbReference type="Proteomes" id="UP001383192"/>
    </source>
</evidence>
<name>A0AAW0BWF7_9AGAR</name>
<dbReference type="GO" id="GO:0005506">
    <property type="term" value="F:iron ion binding"/>
    <property type="evidence" value="ECO:0007669"/>
    <property type="project" value="InterPro"/>
</dbReference>
<dbReference type="InterPro" id="IPR001128">
    <property type="entry name" value="Cyt_P450"/>
</dbReference>
<protein>
    <recommendedName>
        <fullName evidence="5">Cytochrome P450</fullName>
    </recommendedName>
</protein>
<evidence type="ECO:0000256" key="1">
    <source>
        <dbReference type="ARBA" id="ARBA00005179"/>
    </source>
</evidence>
<keyword evidence="2" id="KW-0479">Metal-binding</keyword>
<reference evidence="3 4" key="1">
    <citation type="submission" date="2024-01" db="EMBL/GenBank/DDBJ databases">
        <title>A draft genome for a cacao thread blight-causing isolate of Paramarasmius palmivorus.</title>
        <authorList>
            <person name="Baruah I.K."/>
            <person name="Bukari Y."/>
            <person name="Amoako-Attah I."/>
            <person name="Meinhardt L.W."/>
            <person name="Bailey B.A."/>
            <person name="Cohen S.P."/>
        </authorList>
    </citation>
    <scope>NUCLEOTIDE SEQUENCE [LARGE SCALE GENOMIC DNA]</scope>
    <source>
        <strain evidence="3 4">GH-12</strain>
    </source>
</reference>
<dbReference type="SUPFAM" id="SSF48264">
    <property type="entry name" value="Cytochrome P450"/>
    <property type="match status" value="1"/>
</dbReference>
<dbReference type="GO" id="GO:0020037">
    <property type="term" value="F:heme binding"/>
    <property type="evidence" value="ECO:0007669"/>
    <property type="project" value="InterPro"/>
</dbReference>
<dbReference type="PRINTS" id="PR00385">
    <property type="entry name" value="P450"/>
</dbReference>
<dbReference type="PANTHER" id="PTHR24305">
    <property type="entry name" value="CYTOCHROME P450"/>
    <property type="match status" value="1"/>
</dbReference>
<dbReference type="PANTHER" id="PTHR24305:SF152">
    <property type="entry name" value="P450, PUTATIVE (EUROFUNG)-RELATED"/>
    <property type="match status" value="1"/>
</dbReference>
<dbReference type="PRINTS" id="PR00463">
    <property type="entry name" value="EP450I"/>
</dbReference>
<proteinExistence type="predicted"/>
<organism evidence="3 4">
    <name type="scientific">Paramarasmius palmivorus</name>
    <dbReference type="NCBI Taxonomy" id="297713"/>
    <lineage>
        <taxon>Eukaryota</taxon>
        <taxon>Fungi</taxon>
        <taxon>Dikarya</taxon>
        <taxon>Basidiomycota</taxon>
        <taxon>Agaricomycotina</taxon>
        <taxon>Agaricomycetes</taxon>
        <taxon>Agaricomycetidae</taxon>
        <taxon>Agaricales</taxon>
        <taxon>Marasmiineae</taxon>
        <taxon>Marasmiaceae</taxon>
        <taxon>Paramarasmius</taxon>
    </lineage>
</organism>
<dbReference type="Pfam" id="PF00067">
    <property type="entry name" value="p450"/>
    <property type="match status" value="1"/>
</dbReference>
<dbReference type="InterPro" id="IPR036396">
    <property type="entry name" value="Cyt_P450_sf"/>
</dbReference>
<dbReference type="CDD" id="cd11062">
    <property type="entry name" value="CYP58-like"/>
    <property type="match status" value="1"/>
</dbReference>
<comment type="pathway">
    <text evidence="1">Secondary metabolite biosynthesis.</text>
</comment>
<accession>A0AAW0BWF7</accession>
<dbReference type="Proteomes" id="UP001383192">
    <property type="component" value="Unassembled WGS sequence"/>
</dbReference>
<keyword evidence="2" id="KW-0349">Heme</keyword>
<dbReference type="GO" id="GO:0004497">
    <property type="term" value="F:monooxygenase activity"/>
    <property type="evidence" value="ECO:0007669"/>
    <property type="project" value="InterPro"/>
</dbReference>
<comment type="caution">
    <text evidence="3">The sequence shown here is derived from an EMBL/GenBank/DDBJ whole genome shotgun (WGS) entry which is preliminary data.</text>
</comment>
<comment type="cofactor">
    <cofactor evidence="2">
        <name>heme</name>
        <dbReference type="ChEBI" id="CHEBI:30413"/>
    </cofactor>
</comment>
<dbReference type="InterPro" id="IPR050121">
    <property type="entry name" value="Cytochrome_P450_monoxygenase"/>
</dbReference>
<dbReference type="InterPro" id="IPR002401">
    <property type="entry name" value="Cyt_P450_E_grp-I"/>
</dbReference>
<feature type="binding site" description="axial binding residue" evidence="2">
    <location>
        <position position="457"/>
    </location>
    <ligand>
        <name>heme</name>
        <dbReference type="ChEBI" id="CHEBI:30413"/>
    </ligand>
    <ligandPart>
        <name>Fe</name>
        <dbReference type="ChEBI" id="CHEBI:18248"/>
    </ligandPart>
</feature>
<dbReference type="AlphaFoldDB" id="A0AAW0BWF7"/>
<evidence type="ECO:0000313" key="3">
    <source>
        <dbReference type="EMBL" id="KAK7031220.1"/>
    </source>
</evidence>
<dbReference type="GO" id="GO:0016705">
    <property type="term" value="F:oxidoreductase activity, acting on paired donors, with incorporation or reduction of molecular oxygen"/>
    <property type="evidence" value="ECO:0007669"/>
    <property type="project" value="InterPro"/>
</dbReference>
<gene>
    <name evidence="3" type="ORF">VNI00_013636</name>
</gene>
<keyword evidence="2" id="KW-0408">Iron</keyword>
<evidence type="ECO:0000256" key="2">
    <source>
        <dbReference type="PIRSR" id="PIRSR602401-1"/>
    </source>
</evidence>
<dbReference type="EMBL" id="JAYKXP010000070">
    <property type="protein sequence ID" value="KAK7031220.1"/>
    <property type="molecule type" value="Genomic_DNA"/>
</dbReference>
<sequence length="513" mass="57883">MTESISADNMELLEASLVAAFVLSALVLTKAFRADPLHRFPGPSLARHTWLYRAYYDIVVGGGWLFHLRDLHERYGSVVRVGHNELHFTEPAAYAEIYNSSYKMPKERGFYENAFTFGLPPNVFAVTSPKDHSAIKSLLSSYFSRKTILKLESVVQERVDNLISQLLKNHKTSAADMNRAYRSVSLDVITLYTLRTSVDATSFPSFNHPAIIGVEETIGTTWFAKHLISLTRVVLSLPRWLAIYLSPAAKPNFEMQDEIERLVDHAIADSRQHDDDESEDLNVFHTILRNSRIDGKLKHSSWVTKNQMIAEAVGLRVAGSDTVGNTCTTATRYLVRDDQTRRKLVEELATAWPDKGTPAPLERLEKLPYLTAVIKESLRLSSGVVTPMPRVVPETGAIIAGHPVPPGTIVSIGNTFVHMNPDVFPEPERFYPERWLEDTDHNLDRYLVALGKGPRSCIGINLAWSELYMILGNVFRKLDFHSKTDLWSEVQFKEYFVPLYHGDILTATASERP</sequence>
<dbReference type="Gene3D" id="1.10.630.10">
    <property type="entry name" value="Cytochrome P450"/>
    <property type="match status" value="1"/>
</dbReference>